<accession>A0A4P9YE52</accession>
<feature type="non-terminal residue" evidence="2">
    <location>
        <position position="1546"/>
    </location>
</feature>
<feature type="compositionally biased region" description="Low complexity" evidence="1">
    <location>
        <begin position="344"/>
        <end position="361"/>
    </location>
</feature>
<evidence type="ECO:0000256" key="1">
    <source>
        <dbReference type="SAM" id="MobiDB-lite"/>
    </source>
</evidence>
<sequence length="1546" mass="173920">MNIDKQAKVDEMWSIIKEWITSEAVENIGYKKFKSFTSEFFWTPELIEESSKIESMTLEAQNLQDNSNSDDNDVTEAYRKLRDANEAFRDRLYKRRVEVFHSIVTDLAQPQNNGSFMRMVRSVKKRKLKDHCQLDHRNINQHMDYFKSTFGSAPMGNYMEEVNVDVENDEFVVVNENLLNNDVNLNDDNESILLEEPSSISSLNSININQSNANHGISNLPDSNLCSSSPSPSDLGEVMLIDLPCPSSNSNSTYKSDSNHINNHALPYQVDASSNVNHGISNLPASHSPILCSPSPSSSDLEEVMLIDLPGPSSISNSTSISNSNLINNQTLPCQVDASNSTPSLKLSSSSKSLKGKSLQSKSKRNSNSKSSKSILSYFKNISKFNRETESDFLEFITDGNNTQEKLQPFRNSSRRKYNQDQNLSFEKLQSLDIVPPFMNSEDKLKVVGKQKKGINSSESPHTVSKNTNPVSNSIFCKYSKDTSAFGNETNLPEETEDGNNSPEMLQHPTPMPHDSDVIVDCPYINIFNLLKKGNNSIEMFPFSLPSRNSLNYPLFSKSTSTMINDLPFPKEGNNSNSEVRFARTTHQDFQPVSYISSNSLPDPNFLLEKNLPSIAKKGNNSVHYSSLPNVSKSHSISSICFKDISNLVEYKENLESDSPSLPRNAVANIVKFTKYPNKAFIYDRAKNSSYSKTISSSKNILLRQHKQTGELDFHPISCEALGSPMAPKSIYSNHLHLNYMVSNWFMPNRLPLFTISSSFEEFKDQLEKSQKYWDTNDFHPVSTIFRILSKIYIYLYYRNPSNADLTLKKGNNSGERLHLSSRNLSSKFKVKLDRDPLPDIKKGNNSKVLSICMPQVLPRLDFQPVSSSAGCRKNEFYDFNTLKFLDNKEKGNNSGVMLPSEYRPQNDFNPYLQAPDLNLVLGGLNSLPSLEILSHEEHPSLSLSSSKLKNKMNLPLKNDGFQTFSSAVEPDQTIQQKRGKGGDNPKVAVRSGECWGPDFRRENRMNIDIDIDDFGDPAEKYKSMEKQDAEKGRSDADERVMQVFQNGKEADVESKTMKGRNERENEECDKEQMTLPGHNKRQRYMEAVKVVEGDQRKGMMNKTEIECRNDSKRGDVEKEVEEGGVKEKGDRMILEGDEGGVDVSMDLEFNQVEEELEKGGVKELGGVVERDLHIMKLKDDKGGVLEIDKMVDLKFDHVETGSVKKKKGVVEKNDSKFDKKILEHDEGGVMGEVDEKGGVDGNKTHIEKGRVMCEVDEKGGVDVSNGKRIKEGGVMGEDNKKGCVIGKNVFQFIKEGGVMENGNMKRSVDVNTKIEFMGNKNGKEVEEGGVIGKDKRKGSVDVNKKIKFIDIKTGTDAEEGGVMDSYLFFGLQNRNIKRGEGSVRKRKNSNHFIANQEDESSINSFFSRRKRSRFNFVINEEQAKENEILENHNESRVDQNESYRNESEFRAHQSQDERHINRNFSINENINGGEGGVQSSVSGDQGGIQIENNQSQGDEGGVNNDQLFNFQNLITKESILVNIKNMALGKALGTDGLMAEVYYYG</sequence>
<name>A0A4P9YE52_ROZAC</name>
<feature type="region of interest" description="Disordered" evidence="1">
    <location>
        <begin position="1050"/>
        <end position="1072"/>
    </location>
</feature>
<proteinExistence type="predicted"/>
<feature type="region of interest" description="Disordered" evidence="1">
    <location>
        <begin position="337"/>
        <end position="370"/>
    </location>
</feature>
<gene>
    <name evidence="2" type="ORF">ROZALSC1DRAFT_23896</name>
</gene>
<feature type="region of interest" description="Disordered" evidence="1">
    <location>
        <begin position="1470"/>
        <end position="1504"/>
    </location>
</feature>
<evidence type="ECO:0000313" key="3">
    <source>
        <dbReference type="Proteomes" id="UP000281549"/>
    </source>
</evidence>
<reference evidence="3" key="1">
    <citation type="journal article" date="2018" name="Nat. Microbiol.">
        <title>Leveraging single-cell genomics to expand the fungal tree of life.</title>
        <authorList>
            <person name="Ahrendt S.R."/>
            <person name="Quandt C.A."/>
            <person name="Ciobanu D."/>
            <person name="Clum A."/>
            <person name="Salamov A."/>
            <person name="Andreopoulos B."/>
            <person name="Cheng J.F."/>
            <person name="Woyke T."/>
            <person name="Pelin A."/>
            <person name="Henrissat B."/>
            <person name="Reynolds N.K."/>
            <person name="Benny G.L."/>
            <person name="Smith M.E."/>
            <person name="James T.Y."/>
            <person name="Grigoriev I.V."/>
        </authorList>
    </citation>
    <scope>NUCLEOTIDE SEQUENCE [LARGE SCALE GENOMIC DNA]</scope>
    <source>
        <strain evidence="3">CSF55</strain>
    </source>
</reference>
<feature type="compositionally biased region" description="Polar residues" evidence="1">
    <location>
        <begin position="1492"/>
        <end position="1504"/>
    </location>
</feature>
<evidence type="ECO:0000313" key="2">
    <source>
        <dbReference type="EMBL" id="RKP17753.1"/>
    </source>
</evidence>
<dbReference type="Proteomes" id="UP000281549">
    <property type="component" value="Unassembled WGS sequence"/>
</dbReference>
<organism evidence="2 3">
    <name type="scientific">Rozella allomycis (strain CSF55)</name>
    <dbReference type="NCBI Taxonomy" id="988480"/>
    <lineage>
        <taxon>Eukaryota</taxon>
        <taxon>Fungi</taxon>
        <taxon>Fungi incertae sedis</taxon>
        <taxon>Cryptomycota</taxon>
        <taxon>Cryptomycota incertae sedis</taxon>
        <taxon>Rozella</taxon>
    </lineage>
</organism>
<protein>
    <submittedName>
        <fullName evidence="2">Uncharacterized protein</fullName>
    </submittedName>
</protein>
<feature type="region of interest" description="Disordered" evidence="1">
    <location>
        <begin position="969"/>
        <end position="994"/>
    </location>
</feature>
<feature type="compositionally biased region" description="Basic and acidic residues" evidence="1">
    <location>
        <begin position="1050"/>
        <end position="1064"/>
    </location>
</feature>
<dbReference type="EMBL" id="ML005687">
    <property type="protein sequence ID" value="RKP17753.1"/>
    <property type="molecule type" value="Genomic_DNA"/>
</dbReference>
<feature type="compositionally biased region" description="Low complexity" evidence="1">
    <location>
        <begin position="1470"/>
        <end position="1491"/>
    </location>
</feature>